<dbReference type="InterPro" id="IPR009057">
    <property type="entry name" value="Homeodomain-like_sf"/>
</dbReference>
<proteinExistence type="predicted"/>
<evidence type="ECO:0000256" key="1">
    <source>
        <dbReference type="ARBA" id="ARBA00023125"/>
    </source>
</evidence>
<dbReference type="InterPro" id="IPR023772">
    <property type="entry name" value="DNA-bd_HTH_TetR-type_CS"/>
</dbReference>
<dbReference type="Gene3D" id="1.10.357.10">
    <property type="entry name" value="Tetracycline Repressor, domain 2"/>
    <property type="match status" value="1"/>
</dbReference>
<dbReference type="EMBL" id="JBHTOI010000023">
    <property type="protein sequence ID" value="MFD1417844.1"/>
    <property type="molecule type" value="Genomic_DNA"/>
</dbReference>
<feature type="DNA-binding region" description="H-T-H motif" evidence="2">
    <location>
        <begin position="32"/>
        <end position="51"/>
    </location>
</feature>
<accession>A0ABW4BTV2</accession>
<evidence type="ECO:0000313" key="4">
    <source>
        <dbReference type="EMBL" id="MFD1417844.1"/>
    </source>
</evidence>
<keyword evidence="1 2" id="KW-0238">DNA-binding</keyword>
<dbReference type="RefSeq" id="WP_164505367.1">
    <property type="nucleotide sequence ID" value="NZ_JBHTOI010000023.1"/>
</dbReference>
<protein>
    <submittedName>
        <fullName evidence="4">TetR/AcrR family transcriptional regulator</fullName>
    </submittedName>
</protein>
<evidence type="ECO:0000256" key="2">
    <source>
        <dbReference type="PROSITE-ProRule" id="PRU00335"/>
    </source>
</evidence>
<keyword evidence="5" id="KW-1185">Reference proteome</keyword>
<name>A0ABW4BTV2_9LACO</name>
<sequence length="193" mass="22468">MTKREIATAVTRENIIETAESLLQQKGYEKMSVSDITRASGVAKGTFYNYFNKKEDIIFELNKRHMSDLSDQITKFSQQDPAESIRNYLSNFLQTIVNSQVNMARQWVRFVTASQNQEKWQYDNELLKRLLQRLIDNGKLKLNTPIEELSLLLITEVYGIIFSWCISPETVQPVTNINSFCDMQLELLLKPYL</sequence>
<gene>
    <name evidence="4" type="ORF">ACFQ42_03585</name>
</gene>
<dbReference type="InterPro" id="IPR001647">
    <property type="entry name" value="HTH_TetR"/>
</dbReference>
<reference evidence="5" key="1">
    <citation type="journal article" date="2019" name="Int. J. Syst. Evol. Microbiol.">
        <title>The Global Catalogue of Microorganisms (GCM) 10K type strain sequencing project: providing services to taxonomists for standard genome sequencing and annotation.</title>
        <authorList>
            <consortium name="The Broad Institute Genomics Platform"/>
            <consortium name="The Broad Institute Genome Sequencing Center for Infectious Disease"/>
            <person name="Wu L."/>
            <person name="Ma J."/>
        </authorList>
    </citation>
    <scope>NUCLEOTIDE SEQUENCE [LARGE SCALE GENOMIC DNA]</scope>
    <source>
        <strain evidence="5">CCM 8936</strain>
    </source>
</reference>
<feature type="domain" description="HTH tetR-type" evidence="3">
    <location>
        <begin position="9"/>
        <end position="69"/>
    </location>
</feature>
<evidence type="ECO:0000259" key="3">
    <source>
        <dbReference type="PROSITE" id="PS50977"/>
    </source>
</evidence>
<dbReference type="PANTHER" id="PTHR43479">
    <property type="entry name" value="ACREF/ENVCD OPERON REPRESSOR-RELATED"/>
    <property type="match status" value="1"/>
</dbReference>
<dbReference type="PROSITE" id="PS01081">
    <property type="entry name" value="HTH_TETR_1"/>
    <property type="match status" value="1"/>
</dbReference>
<evidence type="ECO:0000313" key="5">
    <source>
        <dbReference type="Proteomes" id="UP001597251"/>
    </source>
</evidence>
<dbReference type="InterPro" id="IPR036271">
    <property type="entry name" value="Tet_transcr_reg_TetR-rel_C_sf"/>
</dbReference>
<dbReference type="Proteomes" id="UP001597251">
    <property type="component" value="Unassembled WGS sequence"/>
</dbReference>
<dbReference type="PANTHER" id="PTHR43479:SF11">
    <property type="entry name" value="ACREF_ENVCD OPERON REPRESSOR-RELATED"/>
    <property type="match status" value="1"/>
</dbReference>
<dbReference type="PROSITE" id="PS50977">
    <property type="entry name" value="HTH_TETR_2"/>
    <property type="match status" value="1"/>
</dbReference>
<comment type="caution">
    <text evidence="4">The sequence shown here is derived from an EMBL/GenBank/DDBJ whole genome shotgun (WGS) entry which is preliminary data.</text>
</comment>
<dbReference type="InterPro" id="IPR050624">
    <property type="entry name" value="HTH-type_Tx_Regulator"/>
</dbReference>
<dbReference type="Pfam" id="PF00440">
    <property type="entry name" value="TetR_N"/>
    <property type="match status" value="1"/>
</dbReference>
<dbReference type="SUPFAM" id="SSF46689">
    <property type="entry name" value="Homeodomain-like"/>
    <property type="match status" value="1"/>
</dbReference>
<dbReference type="SUPFAM" id="SSF48498">
    <property type="entry name" value="Tetracyclin repressor-like, C-terminal domain"/>
    <property type="match status" value="1"/>
</dbReference>
<organism evidence="4 5">
    <name type="scientific">Companilactobacillus keshanensis</name>
    <dbReference type="NCBI Taxonomy" id="2486003"/>
    <lineage>
        <taxon>Bacteria</taxon>
        <taxon>Bacillati</taxon>
        <taxon>Bacillota</taxon>
        <taxon>Bacilli</taxon>
        <taxon>Lactobacillales</taxon>
        <taxon>Lactobacillaceae</taxon>
        <taxon>Companilactobacillus</taxon>
    </lineage>
</organism>
<dbReference type="PRINTS" id="PR00455">
    <property type="entry name" value="HTHTETR"/>
</dbReference>